<dbReference type="PANTHER" id="PTHR31374">
    <property type="entry name" value="AUXIN-INDUCED PROTEIN-LIKE-RELATED"/>
    <property type="match status" value="1"/>
</dbReference>
<keyword evidence="4" id="KW-1185">Reference proteome</keyword>
<evidence type="ECO:0000313" key="2">
    <source>
        <dbReference type="EMBL" id="KAF5819403.1"/>
    </source>
</evidence>
<dbReference type="Proteomes" id="UP000215914">
    <property type="component" value="Chromosome 2"/>
</dbReference>
<dbReference type="EMBL" id="CM007891">
    <property type="protein sequence ID" value="OTG35014.1"/>
    <property type="molecule type" value="Genomic_DNA"/>
</dbReference>
<reference evidence="2" key="3">
    <citation type="submission" date="2020-06" db="EMBL/GenBank/DDBJ databases">
        <title>Helianthus annuus Genome sequencing and assembly Release 2.</title>
        <authorList>
            <person name="Gouzy J."/>
            <person name="Langlade N."/>
            <person name="Munos S."/>
        </authorList>
    </citation>
    <scope>NUCLEOTIDE SEQUENCE</scope>
    <source>
        <tissue evidence="2">Leaves</tissue>
    </source>
</reference>
<dbReference type="GO" id="GO:0009733">
    <property type="term" value="P:response to auxin"/>
    <property type="evidence" value="ECO:0007669"/>
    <property type="project" value="InterPro"/>
</dbReference>
<comment type="similarity">
    <text evidence="1">Belongs to the ARG7 family.</text>
</comment>
<protein>
    <submittedName>
        <fullName evidence="2 3">Small auxin-up RNA</fullName>
    </submittedName>
</protein>
<dbReference type="Gramene" id="mRNA:HanXRQr2_Chr02g0077201">
    <property type="protein sequence ID" value="CDS:HanXRQr2_Chr02g0077201.1"/>
    <property type="gene ID" value="HanXRQr2_Chr02g0077201"/>
</dbReference>
<accession>A0A251VHV7</accession>
<organism evidence="3 4">
    <name type="scientific">Helianthus annuus</name>
    <name type="common">Common sunflower</name>
    <dbReference type="NCBI Taxonomy" id="4232"/>
    <lineage>
        <taxon>Eukaryota</taxon>
        <taxon>Viridiplantae</taxon>
        <taxon>Streptophyta</taxon>
        <taxon>Embryophyta</taxon>
        <taxon>Tracheophyta</taxon>
        <taxon>Spermatophyta</taxon>
        <taxon>Magnoliopsida</taxon>
        <taxon>eudicotyledons</taxon>
        <taxon>Gunneridae</taxon>
        <taxon>Pentapetalae</taxon>
        <taxon>asterids</taxon>
        <taxon>campanulids</taxon>
        <taxon>Asterales</taxon>
        <taxon>Asteraceae</taxon>
        <taxon>Asteroideae</taxon>
        <taxon>Heliantheae alliance</taxon>
        <taxon>Heliantheae</taxon>
        <taxon>Helianthus</taxon>
    </lineage>
</organism>
<evidence type="ECO:0000313" key="4">
    <source>
        <dbReference type="Proteomes" id="UP000215914"/>
    </source>
</evidence>
<proteinExistence type="inferred from homology"/>
<dbReference type="EMBL" id="MNCJ02000317">
    <property type="protein sequence ID" value="KAF5819403.1"/>
    <property type="molecule type" value="Genomic_DNA"/>
</dbReference>
<dbReference type="Pfam" id="PF02519">
    <property type="entry name" value="Auxin_inducible"/>
    <property type="match status" value="1"/>
</dbReference>
<dbReference type="AlphaFoldDB" id="A0A251VHV7"/>
<dbReference type="InParanoid" id="A0A251VHV7"/>
<evidence type="ECO:0000256" key="1">
    <source>
        <dbReference type="ARBA" id="ARBA00006974"/>
    </source>
</evidence>
<dbReference type="InterPro" id="IPR003676">
    <property type="entry name" value="SAUR_fam"/>
</dbReference>
<gene>
    <name evidence="3" type="ORF">HannXRQ_Chr02g0052181</name>
    <name evidence="2" type="ORF">HanXRQr2_Chr02g0077201</name>
</gene>
<dbReference type="PANTHER" id="PTHR31374:SF9">
    <property type="entry name" value="AUXIN-RESPONSIVE FAMILY PROTEIN"/>
    <property type="match status" value="1"/>
</dbReference>
<reference evidence="3" key="2">
    <citation type="submission" date="2017-02" db="EMBL/GenBank/DDBJ databases">
        <title>Sunflower complete genome.</title>
        <authorList>
            <person name="Langlade N."/>
            <person name="Munos S."/>
        </authorList>
    </citation>
    <scope>NUCLEOTIDE SEQUENCE [LARGE SCALE GENOMIC DNA]</scope>
    <source>
        <tissue evidence="3">Leaves</tissue>
    </source>
</reference>
<dbReference type="OMA" id="CEECCER"/>
<evidence type="ECO:0000313" key="3">
    <source>
        <dbReference type="EMBL" id="OTG35014.1"/>
    </source>
</evidence>
<name>A0A251VHV7_HELAN</name>
<reference evidence="2 4" key="1">
    <citation type="journal article" date="2017" name="Nature">
        <title>The sunflower genome provides insights into oil metabolism, flowering and Asterid evolution.</title>
        <authorList>
            <person name="Badouin H."/>
            <person name="Gouzy J."/>
            <person name="Grassa C.J."/>
            <person name="Murat F."/>
            <person name="Staton S.E."/>
            <person name="Cottret L."/>
            <person name="Lelandais-Briere C."/>
            <person name="Owens G.L."/>
            <person name="Carrere S."/>
            <person name="Mayjonade B."/>
            <person name="Legrand L."/>
            <person name="Gill N."/>
            <person name="Kane N.C."/>
            <person name="Bowers J.E."/>
            <person name="Hubner S."/>
            <person name="Bellec A."/>
            <person name="Berard A."/>
            <person name="Berges H."/>
            <person name="Blanchet N."/>
            <person name="Boniface M.C."/>
            <person name="Brunel D."/>
            <person name="Catrice O."/>
            <person name="Chaidir N."/>
            <person name="Claudel C."/>
            <person name="Donnadieu C."/>
            <person name="Faraut T."/>
            <person name="Fievet G."/>
            <person name="Helmstetter N."/>
            <person name="King M."/>
            <person name="Knapp S.J."/>
            <person name="Lai Z."/>
            <person name="Le Paslier M.C."/>
            <person name="Lippi Y."/>
            <person name="Lorenzon L."/>
            <person name="Mandel J.R."/>
            <person name="Marage G."/>
            <person name="Marchand G."/>
            <person name="Marquand E."/>
            <person name="Bret-Mestries E."/>
            <person name="Morien E."/>
            <person name="Nambeesan S."/>
            <person name="Nguyen T."/>
            <person name="Pegot-Espagnet P."/>
            <person name="Pouilly N."/>
            <person name="Raftis F."/>
            <person name="Sallet E."/>
            <person name="Schiex T."/>
            <person name="Thomas J."/>
            <person name="Vandecasteele C."/>
            <person name="Vares D."/>
            <person name="Vear F."/>
            <person name="Vautrin S."/>
            <person name="Crespi M."/>
            <person name="Mangin B."/>
            <person name="Burke J.M."/>
            <person name="Salse J."/>
            <person name="Munos S."/>
            <person name="Vincourt P."/>
            <person name="Rieseberg L.H."/>
            <person name="Langlade N.B."/>
        </authorList>
    </citation>
    <scope>NUCLEOTIDE SEQUENCE [LARGE SCALE GENOMIC DNA]</scope>
    <source>
        <strain evidence="4">cv. SF193</strain>
        <tissue evidence="2">Leaves</tissue>
    </source>
</reference>
<dbReference type="OrthoDB" id="1840940at2759"/>
<sequence length="133" mass="15466">MMMLVKIVKAWLKKRRHTNVARWLSCENLCPLTIRRTSSSCMHDDDDGDDEDDIPRDVPKGHLAVYVGENQSRFVINVKLLKYPLFNALLDQAQEEYEFTAGCRLYIPCHEDVFLSVVRCAAIPKDRRFTFCL</sequence>